<evidence type="ECO:0000256" key="3">
    <source>
        <dbReference type="SAM" id="MobiDB-lite"/>
    </source>
</evidence>
<dbReference type="PANTHER" id="PTHR45827">
    <property type="entry name" value="SORTING NEXIN"/>
    <property type="match status" value="1"/>
</dbReference>
<dbReference type="InterPro" id="IPR027267">
    <property type="entry name" value="AH/BAR_dom_sf"/>
</dbReference>
<dbReference type="Proteomes" id="UP000033140">
    <property type="component" value="Unassembled WGS sequence"/>
</dbReference>
<dbReference type="PROSITE" id="PS50002">
    <property type="entry name" value="SH3"/>
    <property type="match status" value="1"/>
</dbReference>
<evidence type="ECO:0000259" key="4">
    <source>
        <dbReference type="PROSITE" id="PS50002"/>
    </source>
</evidence>
<feature type="region of interest" description="Disordered" evidence="3">
    <location>
        <begin position="265"/>
        <end position="297"/>
    </location>
</feature>
<dbReference type="Pfam" id="PF00787">
    <property type="entry name" value="PX"/>
    <property type="match status" value="1"/>
</dbReference>
<sequence>MVVDLRTLTLCPCTLPPSLPLRIRAVQLEPVHGSTLYAECLFIATLKPHPTIQWSLIMHATSLLLLSCLARLPFNSAVYAADMTSSQRPTPPPKPIRLSSRLSVSSASSTASLHPECEATTLDMPSKSDVDAPYAPPSPAEDAEDITIPAGRAARALFDFNGDSEFNELSFTANSALQIVEEDLGGGWMLAVHVMTGARGLVPGEYVTFTTDFGQRPRTPTRAHSYSIGHAIPSTPGSDTDSIYETFLFPSPSSSIEAHDDIRRTGGFPTGHDRIRSDSSSKTITGGQTTPAPPLSTPYSTLRSHILQGINLNHRFSAFVTTGVEGFISAPTCGETSSEVTLPAETIVLDGETHYIENGPRWKAQSPAFIVKVHDPRKHVGVGGLHSYVVYTVTSTLANDASTVVIDVERRYSQFEWLARKLAAKFPLIIMPSLGEKRIAGRFNEEFLETRRRALERWLGRVVRHPILRYSAVVTFFLGCENDQEFKSRVPDFDNDKLVGQKFFENVYHPSFNVDGEGDSETLAAFSYHARNTDRLMPSLLDSMRASRASAVESASSLRQFGLSAIAVVTAHGAEPHERSMNLDGAWCWRQTCTECVACTKRLQSMADALIAEANLAGEQAVGPSMISVSEAFEEWRSPARDSASLLATHASTLQRHTDVTSGSVGENDHEEEEEQVKARCDTVFNVILSEIDRMHTERQQDFSRLALEVLNGRIEYHERALEILKAAKANVETANATSRVKPSKYERLISQPVTITATDAGLPNGPTSVASSVETVSDVVSGVYNRISGFWTGRSSG</sequence>
<feature type="region of interest" description="Disordered" evidence="3">
    <location>
        <begin position="657"/>
        <end position="676"/>
    </location>
</feature>
<dbReference type="Gene3D" id="1.20.1270.60">
    <property type="entry name" value="Arfaptin homology (AH) domain/BAR domain"/>
    <property type="match status" value="1"/>
</dbReference>
<dbReference type="SUPFAM" id="SSF50044">
    <property type="entry name" value="SH3-domain"/>
    <property type="match status" value="1"/>
</dbReference>
<feature type="domain" description="SH3" evidence="4">
    <location>
        <begin position="149"/>
        <end position="212"/>
    </location>
</feature>
<feature type="domain" description="PX" evidence="5">
    <location>
        <begin position="369"/>
        <end position="484"/>
    </location>
</feature>
<evidence type="ECO:0000313" key="6">
    <source>
        <dbReference type="EMBL" id="GAO46961.1"/>
    </source>
</evidence>
<reference evidence="6 7" key="2">
    <citation type="journal article" date="2014" name="J. Gen. Appl. Microbiol.">
        <title>The early diverging ascomycetous budding yeast Saitoella complicata has three histone deacetylases belonging to the Clr6, Hos2, and Rpd3 lineages.</title>
        <authorList>
            <person name="Nishida H."/>
            <person name="Matsumoto T."/>
            <person name="Kondo S."/>
            <person name="Hamamoto M."/>
            <person name="Yoshikawa H."/>
        </authorList>
    </citation>
    <scope>NUCLEOTIDE SEQUENCE [LARGE SCALE GENOMIC DNA]</scope>
    <source>
        <strain evidence="6 7">NRRL Y-17804</strain>
    </source>
</reference>
<dbReference type="GO" id="GO:0031410">
    <property type="term" value="C:cytoplasmic vesicle"/>
    <property type="evidence" value="ECO:0007669"/>
    <property type="project" value="TreeGrafter"/>
</dbReference>
<evidence type="ECO:0000256" key="1">
    <source>
        <dbReference type="ARBA" id="ARBA00022443"/>
    </source>
</evidence>
<evidence type="ECO:0000259" key="5">
    <source>
        <dbReference type="PROSITE" id="PS50195"/>
    </source>
</evidence>
<feature type="region of interest" description="Disordered" evidence="3">
    <location>
        <begin position="108"/>
        <end position="144"/>
    </location>
</feature>
<dbReference type="InterPro" id="IPR001683">
    <property type="entry name" value="PX_dom"/>
</dbReference>
<accession>A0A0E9NB91</accession>
<dbReference type="OMA" id="FDSAPMR"/>
<dbReference type="SMART" id="SM00326">
    <property type="entry name" value="SH3"/>
    <property type="match status" value="1"/>
</dbReference>
<dbReference type="InterPro" id="IPR036871">
    <property type="entry name" value="PX_dom_sf"/>
</dbReference>
<dbReference type="Gene3D" id="2.30.30.40">
    <property type="entry name" value="SH3 Domains"/>
    <property type="match status" value="1"/>
</dbReference>
<comment type="caution">
    <text evidence="6">The sequence shown here is derived from an EMBL/GenBank/DDBJ whole genome shotgun (WGS) entry which is preliminary data.</text>
</comment>
<dbReference type="GO" id="GO:0006897">
    <property type="term" value="P:endocytosis"/>
    <property type="evidence" value="ECO:0007669"/>
    <property type="project" value="TreeGrafter"/>
</dbReference>
<protein>
    <recommendedName>
        <fullName evidence="8">PX domain-containing protein</fullName>
    </recommendedName>
</protein>
<organism evidence="6 7">
    <name type="scientific">Saitoella complicata (strain BCRC 22490 / CBS 7301 / JCM 7358 / NBRC 10748 / NRRL Y-17804)</name>
    <dbReference type="NCBI Taxonomy" id="698492"/>
    <lineage>
        <taxon>Eukaryota</taxon>
        <taxon>Fungi</taxon>
        <taxon>Dikarya</taxon>
        <taxon>Ascomycota</taxon>
        <taxon>Taphrinomycotina</taxon>
        <taxon>Taphrinomycotina incertae sedis</taxon>
        <taxon>Saitoella</taxon>
    </lineage>
</organism>
<dbReference type="SUPFAM" id="SSF64268">
    <property type="entry name" value="PX domain"/>
    <property type="match status" value="1"/>
</dbReference>
<keyword evidence="1 2" id="KW-0728">SH3 domain</keyword>
<evidence type="ECO:0000313" key="7">
    <source>
        <dbReference type="Proteomes" id="UP000033140"/>
    </source>
</evidence>
<feature type="region of interest" description="Disordered" evidence="3">
    <location>
        <begin position="217"/>
        <end position="238"/>
    </location>
</feature>
<dbReference type="PANTHER" id="PTHR45827:SF1">
    <property type="entry name" value="SORTING NEXIN"/>
    <property type="match status" value="1"/>
</dbReference>
<dbReference type="PROSITE" id="PS50195">
    <property type="entry name" value="PX"/>
    <property type="match status" value="1"/>
</dbReference>
<reference evidence="6 7" key="1">
    <citation type="journal article" date="2011" name="J. Gen. Appl. Microbiol.">
        <title>Draft genome sequencing of the enigmatic yeast Saitoella complicata.</title>
        <authorList>
            <person name="Nishida H."/>
            <person name="Hamamoto M."/>
            <person name="Sugiyama J."/>
        </authorList>
    </citation>
    <scope>NUCLEOTIDE SEQUENCE [LARGE SCALE GENOMIC DNA]</scope>
    <source>
        <strain evidence="6 7">NRRL Y-17804</strain>
    </source>
</reference>
<gene>
    <name evidence="6" type="ORF">G7K_1178-t1</name>
</gene>
<dbReference type="InterPro" id="IPR001452">
    <property type="entry name" value="SH3_domain"/>
</dbReference>
<dbReference type="InterPro" id="IPR036028">
    <property type="entry name" value="SH3-like_dom_sf"/>
</dbReference>
<dbReference type="GO" id="GO:0016197">
    <property type="term" value="P:endosomal transport"/>
    <property type="evidence" value="ECO:0007669"/>
    <property type="project" value="TreeGrafter"/>
</dbReference>
<evidence type="ECO:0008006" key="8">
    <source>
        <dbReference type="Google" id="ProtNLM"/>
    </source>
</evidence>
<dbReference type="STRING" id="698492.A0A0E9NB91"/>
<reference evidence="6 7" key="3">
    <citation type="journal article" date="2015" name="Genome Announc.">
        <title>Draft Genome Sequence of the Archiascomycetous Yeast Saitoella complicata.</title>
        <authorList>
            <person name="Yamauchi K."/>
            <person name="Kondo S."/>
            <person name="Hamamoto M."/>
            <person name="Takahashi Y."/>
            <person name="Ogura Y."/>
            <person name="Hayashi T."/>
            <person name="Nishida H."/>
        </authorList>
    </citation>
    <scope>NUCLEOTIDE SEQUENCE [LARGE SCALE GENOMIC DNA]</scope>
    <source>
        <strain evidence="6 7">NRRL Y-17804</strain>
    </source>
</reference>
<name>A0A0E9NB91_SAICN</name>
<keyword evidence="7" id="KW-1185">Reference proteome</keyword>
<dbReference type="Gene3D" id="3.30.1520.10">
    <property type="entry name" value="Phox-like domain"/>
    <property type="match status" value="1"/>
</dbReference>
<dbReference type="Pfam" id="PF00018">
    <property type="entry name" value="SH3_1"/>
    <property type="match status" value="1"/>
</dbReference>
<dbReference type="SMART" id="SM00312">
    <property type="entry name" value="PX"/>
    <property type="match status" value="1"/>
</dbReference>
<proteinExistence type="predicted"/>
<evidence type="ECO:0000256" key="2">
    <source>
        <dbReference type="PROSITE-ProRule" id="PRU00192"/>
    </source>
</evidence>
<dbReference type="GO" id="GO:0035091">
    <property type="term" value="F:phosphatidylinositol binding"/>
    <property type="evidence" value="ECO:0007669"/>
    <property type="project" value="InterPro"/>
</dbReference>
<dbReference type="GO" id="GO:0005886">
    <property type="term" value="C:plasma membrane"/>
    <property type="evidence" value="ECO:0007669"/>
    <property type="project" value="TreeGrafter"/>
</dbReference>
<feature type="compositionally biased region" description="Polar residues" evidence="3">
    <location>
        <begin position="280"/>
        <end position="290"/>
    </location>
</feature>
<dbReference type="GO" id="GO:0097320">
    <property type="term" value="P:plasma membrane tubulation"/>
    <property type="evidence" value="ECO:0007669"/>
    <property type="project" value="TreeGrafter"/>
</dbReference>
<dbReference type="EMBL" id="BACD03000006">
    <property type="protein sequence ID" value="GAO46961.1"/>
    <property type="molecule type" value="Genomic_DNA"/>
</dbReference>
<dbReference type="AlphaFoldDB" id="A0A0E9NB91"/>